<dbReference type="SUPFAM" id="SSF47413">
    <property type="entry name" value="lambda repressor-like DNA-binding domains"/>
    <property type="match status" value="1"/>
</dbReference>
<dbReference type="AlphaFoldDB" id="A0A2R8C5K6"/>
<feature type="compositionally biased region" description="Basic and acidic residues" evidence="1">
    <location>
        <begin position="13"/>
        <end position="27"/>
    </location>
</feature>
<dbReference type="InterPro" id="IPR010982">
    <property type="entry name" value="Lambda_DNA-bd_dom_sf"/>
</dbReference>
<evidence type="ECO:0000259" key="2">
    <source>
        <dbReference type="PROSITE" id="PS50943"/>
    </source>
</evidence>
<gene>
    <name evidence="3" type="ORF">TRM7615_01189</name>
</gene>
<dbReference type="Gene3D" id="1.10.260.40">
    <property type="entry name" value="lambda repressor-like DNA-binding domains"/>
    <property type="match status" value="1"/>
</dbReference>
<dbReference type="PROSITE" id="PS50943">
    <property type="entry name" value="HTH_CROC1"/>
    <property type="match status" value="1"/>
</dbReference>
<dbReference type="Pfam" id="PF01381">
    <property type="entry name" value="HTH_3"/>
    <property type="match status" value="1"/>
</dbReference>
<evidence type="ECO:0000313" key="4">
    <source>
        <dbReference type="Proteomes" id="UP000244898"/>
    </source>
</evidence>
<sequence length="89" mass="9971">MTNPELQQATGNHPKDDNETSDNRQDLLPRIVRKKLGLSSPDMAELFGMSEVGYRSWEVGSRRPGGPALKLLALLDLQPKKVLFWLNAL</sequence>
<evidence type="ECO:0000256" key="1">
    <source>
        <dbReference type="SAM" id="MobiDB-lite"/>
    </source>
</evidence>
<keyword evidence="4" id="KW-1185">Reference proteome</keyword>
<feature type="domain" description="HTH cro/C1-type" evidence="2">
    <location>
        <begin position="30"/>
        <end position="82"/>
    </location>
</feature>
<protein>
    <recommendedName>
        <fullName evidence="2">HTH cro/C1-type domain-containing protein</fullName>
    </recommendedName>
</protein>
<dbReference type="OrthoDB" id="461984at2"/>
<proteinExistence type="predicted"/>
<organism evidence="3 4">
    <name type="scientific">Falsiruegeria mediterranea M17</name>
    <dbReference type="NCBI Taxonomy" id="1200281"/>
    <lineage>
        <taxon>Bacteria</taxon>
        <taxon>Pseudomonadati</taxon>
        <taxon>Pseudomonadota</taxon>
        <taxon>Alphaproteobacteria</taxon>
        <taxon>Rhodobacterales</taxon>
        <taxon>Roseobacteraceae</taxon>
        <taxon>Falsiruegeria</taxon>
    </lineage>
</organism>
<name>A0A2R8C5K6_9RHOB</name>
<dbReference type="CDD" id="cd00093">
    <property type="entry name" value="HTH_XRE"/>
    <property type="match status" value="1"/>
</dbReference>
<dbReference type="InterPro" id="IPR001387">
    <property type="entry name" value="Cro/C1-type_HTH"/>
</dbReference>
<accession>A0A2R8C5K6</accession>
<reference evidence="4" key="1">
    <citation type="submission" date="2018-03" db="EMBL/GenBank/DDBJ databases">
        <authorList>
            <person name="Rodrigo-Torres L."/>
            <person name="Arahal R. D."/>
            <person name="Lucena T."/>
        </authorList>
    </citation>
    <scope>NUCLEOTIDE SEQUENCE [LARGE SCALE GENOMIC DNA]</scope>
    <source>
        <strain evidence="4">CECT 7615</strain>
    </source>
</reference>
<dbReference type="GO" id="GO:0003677">
    <property type="term" value="F:DNA binding"/>
    <property type="evidence" value="ECO:0007669"/>
    <property type="project" value="InterPro"/>
</dbReference>
<evidence type="ECO:0000313" key="3">
    <source>
        <dbReference type="EMBL" id="SPJ27698.1"/>
    </source>
</evidence>
<feature type="region of interest" description="Disordered" evidence="1">
    <location>
        <begin position="1"/>
        <end position="27"/>
    </location>
</feature>
<dbReference type="RefSeq" id="WP_108785951.1">
    <property type="nucleotide sequence ID" value="NZ_ONZG01000002.1"/>
</dbReference>
<dbReference type="Proteomes" id="UP000244898">
    <property type="component" value="Unassembled WGS sequence"/>
</dbReference>
<dbReference type="EMBL" id="ONZG01000002">
    <property type="protein sequence ID" value="SPJ27698.1"/>
    <property type="molecule type" value="Genomic_DNA"/>
</dbReference>
<feature type="compositionally biased region" description="Polar residues" evidence="1">
    <location>
        <begin position="1"/>
        <end position="11"/>
    </location>
</feature>